<name>A0A2W5H1S7_9HYPH</name>
<gene>
    <name evidence="2" type="ORF">DI595_13200</name>
</gene>
<protein>
    <submittedName>
        <fullName evidence="2">Uncharacterized protein</fullName>
    </submittedName>
</protein>
<sequence>MVTINLSRSKKRPAAFSNNEPLLGRLAERPQANSPVAHERQMNKRLLLAPRNNP</sequence>
<dbReference type="AlphaFoldDB" id="A0A2W5H1S7"/>
<dbReference type="Proteomes" id="UP000249769">
    <property type="component" value="Unassembled WGS sequence"/>
</dbReference>
<organism evidence="2 3">
    <name type="scientific">Agrobacterium fabrum</name>
    <dbReference type="NCBI Taxonomy" id="1176649"/>
    <lineage>
        <taxon>Bacteria</taxon>
        <taxon>Pseudomonadati</taxon>
        <taxon>Pseudomonadota</taxon>
        <taxon>Alphaproteobacteria</taxon>
        <taxon>Hyphomicrobiales</taxon>
        <taxon>Rhizobiaceae</taxon>
        <taxon>Rhizobium/Agrobacterium group</taxon>
        <taxon>Agrobacterium</taxon>
        <taxon>Agrobacterium tumefaciens complex</taxon>
    </lineage>
</organism>
<evidence type="ECO:0000313" key="2">
    <source>
        <dbReference type="EMBL" id="PZP49612.1"/>
    </source>
</evidence>
<proteinExistence type="predicted"/>
<feature type="region of interest" description="Disordered" evidence="1">
    <location>
        <begin position="1"/>
        <end position="54"/>
    </location>
</feature>
<comment type="caution">
    <text evidence="2">The sequence shown here is derived from an EMBL/GenBank/DDBJ whole genome shotgun (WGS) entry which is preliminary data.</text>
</comment>
<evidence type="ECO:0000313" key="3">
    <source>
        <dbReference type="Proteomes" id="UP000249769"/>
    </source>
</evidence>
<evidence type="ECO:0000256" key="1">
    <source>
        <dbReference type="SAM" id="MobiDB-lite"/>
    </source>
</evidence>
<dbReference type="EMBL" id="QFOL01000151">
    <property type="protein sequence ID" value="PZP49612.1"/>
    <property type="molecule type" value="Genomic_DNA"/>
</dbReference>
<reference evidence="2 3" key="1">
    <citation type="submission" date="2017-08" db="EMBL/GenBank/DDBJ databases">
        <title>Infants hospitalized years apart are colonized by the same room-sourced microbial strains.</title>
        <authorList>
            <person name="Brooks B."/>
            <person name="Olm M.R."/>
            <person name="Firek B.A."/>
            <person name="Baker R."/>
            <person name="Thomas B.C."/>
            <person name="Morowitz M.J."/>
            <person name="Banfield J.F."/>
        </authorList>
    </citation>
    <scope>NUCLEOTIDE SEQUENCE [LARGE SCALE GENOMIC DNA]</scope>
    <source>
        <strain evidence="2">S2_009_000_R2_73</strain>
    </source>
</reference>
<accession>A0A2W5H1S7</accession>